<proteinExistence type="predicted"/>
<accession>A0A9J5XS11</accession>
<organism evidence="1 2">
    <name type="scientific">Solanum commersonii</name>
    <name type="common">Commerson's wild potato</name>
    <name type="synonym">Commerson's nightshade</name>
    <dbReference type="NCBI Taxonomy" id="4109"/>
    <lineage>
        <taxon>Eukaryota</taxon>
        <taxon>Viridiplantae</taxon>
        <taxon>Streptophyta</taxon>
        <taxon>Embryophyta</taxon>
        <taxon>Tracheophyta</taxon>
        <taxon>Spermatophyta</taxon>
        <taxon>Magnoliopsida</taxon>
        <taxon>eudicotyledons</taxon>
        <taxon>Gunneridae</taxon>
        <taxon>Pentapetalae</taxon>
        <taxon>asterids</taxon>
        <taxon>lamiids</taxon>
        <taxon>Solanales</taxon>
        <taxon>Solanaceae</taxon>
        <taxon>Solanoideae</taxon>
        <taxon>Solaneae</taxon>
        <taxon>Solanum</taxon>
    </lineage>
</organism>
<reference evidence="1 2" key="1">
    <citation type="submission" date="2020-09" db="EMBL/GenBank/DDBJ databases">
        <title>De no assembly of potato wild relative species, Solanum commersonii.</title>
        <authorList>
            <person name="Cho K."/>
        </authorList>
    </citation>
    <scope>NUCLEOTIDE SEQUENCE [LARGE SCALE GENOMIC DNA]</scope>
    <source>
        <strain evidence="1">LZ3.2</strain>
        <tissue evidence="1">Leaf</tissue>
    </source>
</reference>
<name>A0A9J5XS11_SOLCO</name>
<evidence type="ECO:0000313" key="2">
    <source>
        <dbReference type="Proteomes" id="UP000824120"/>
    </source>
</evidence>
<gene>
    <name evidence="1" type="ORF">H5410_040849</name>
</gene>
<comment type="caution">
    <text evidence="1">The sequence shown here is derived from an EMBL/GenBank/DDBJ whole genome shotgun (WGS) entry which is preliminary data.</text>
</comment>
<evidence type="ECO:0000313" key="1">
    <source>
        <dbReference type="EMBL" id="KAG5590335.1"/>
    </source>
</evidence>
<sequence length="98" mass="11818">MKEERDYNFIESRIRMTCFQFFFKIWQQVHEKITIGQNEALKMIPGEEEIKKGIFDQVNTFSDVRPNSIINFINKVIFRVLNEMDIRIRTKMSKVVIN</sequence>
<dbReference type="EMBL" id="JACXVP010000008">
    <property type="protein sequence ID" value="KAG5590335.1"/>
    <property type="molecule type" value="Genomic_DNA"/>
</dbReference>
<dbReference type="Proteomes" id="UP000824120">
    <property type="component" value="Chromosome 8"/>
</dbReference>
<dbReference type="AlphaFoldDB" id="A0A9J5XS11"/>
<protein>
    <submittedName>
        <fullName evidence="1">Uncharacterized protein</fullName>
    </submittedName>
</protein>
<keyword evidence="2" id="KW-1185">Reference proteome</keyword>